<name>A0AAV4CE06_9GAST</name>
<keyword evidence="2" id="KW-1185">Reference proteome</keyword>
<accession>A0AAV4CE06</accession>
<proteinExistence type="predicted"/>
<dbReference type="AlphaFoldDB" id="A0AAV4CE06"/>
<protein>
    <submittedName>
        <fullName evidence="1">Uncharacterized protein</fullName>
    </submittedName>
</protein>
<dbReference type="EMBL" id="BLXT01006120">
    <property type="protein sequence ID" value="GFO29188.1"/>
    <property type="molecule type" value="Genomic_DNA"/>
</dbReference>
<comment type="caution">
    <text evidence="1">The sequence shown here is derived from an EMBL/GenBank/DDBJ whole genome shotgun (WGS) entry which is preliminary data.</text>
</comment>
<sequence>MVLQFARRSDCPRSAGGVNFVKSEYVRARSYACSISESTNLGGFFYFNATVVMAAEHDGAGEGKGPWACHCHTSLHTILPV</sequence>
<evidence type="ECO:0000313" key="1">
    <source>
        <dbReference type="EMBL" id="GFO29188.1"/>
    </source>
</evidence>
<organism evidence="1 2">
    <name type="scientific">Plakobranchus ocellatus</name>
    <dbReference type="NCBI Taxonomy" id="259542"/>
    <lineage>
        <taxon>Eukaryota</taxon>
        <taxon>Metazoa</taxon>
        <taxon>Spiralia</taxon>
        <taxon>Lophotrochozoa</taxon>
        <taxon>Mollusca</taxon>
        <taxon>Gastropoda</taxon>
        <taxon>Heterobranchia</taxon>
        <taxon>Euthyneura</taxon>
        <taxon>Panpulmonata</taxon>
        <taxon>Sacoglossa</taxon>
        <taxon>Placobranchoidea</taxon>
        <taxon>Plakobranchidae</taxon>
        <taxon>Plakobranchus</taxon>
    </lineage>
</organism>
<gene>
    <name evidence="1" type="ORF">PoB_005569300</name>
</gene>
<reference evidence="1 2" key="1">
    <citation type="journal article" date="2021" name="Elife">
        <title>Chloroplast acquisition without the gene transfer in kleptoplastic sea slugs, Plakobranchus ocellatus.</title>
        <authorList>
            <person name="Maeda T."/>
            <person name="Takahashi S."/>
            <person name="Yoshida T."/>
            <person name="Shimamura S."/>
            <person name="Takaki Y."/>
            <person name="Nagai Y."/>
            <person name="Toyoda A."/>
            <person name="Suzuki Y."/>
            <person name="Arimoto A."/>
            <person name="Ishii H."/>
            <person name="Satoh N."/>
            <person name="Nishiyama T."/>
            <person name="Hasebe M."/>
            <person name="Maruyama T."/>
            <person name="Minagawa J."/>
            <person name="Obokata J."/>
            <person name="Shigenobu S."/>
        </authorList>
    </citation>
    <scope>NUCLEOTIDE SEQUENCE [LARGE SCALE GENOMIC DNA]</scope>
</reference>
<evidence type="ECO:0000313" key="2">
    <source>
        <dbReference type="Proteomes" id="UP000735302"/>
    </source>
</evidence>
<dbReference type="Proteomes" id="UP000735302">
    <property type="component" value="Unassembled WGS sequence"/>
</dbReference>